<dbReference type="SUPFAM" id="SSF49599">
    <property type="entry name" value="TRAF domain-like"/>
    <property type="match status" value="1"/>
</dbReference>
<dbReference type="Pfam" id="PF00643">
    <property type="entry name" value="zf-B_box"/>
    <property type="match status" value="1"/>
</dbReference>
<dbReference type="AlphaFoldDB" id="A0A1Q3FVY3"/>
<dbReference type="GO" id="GO:0031625">
    <property type="term" value="F:ubiquitin protein ligase binding"/>
    <property type="evidence" value="ECO:0007669"/>
    <property type="project" value="TreeGrafter"/>
</dbReference>
<evidence type="ECO:0000259" key="3">
    <source>
        <dbReference type="PROSITE" id="PS50144"/>
    </source>
</evidence>
<feature type="domain" description="MATH" evidence="3">
    <location>
        <begin position="463"/>
        <end position="590"/>
    </location>
</feature>
<dbReference type="GO" id="GO:0008270">
    <property type="term" value="F:zinc ion binding"/>
    <property type="evidence" value="ECO:0007669"/>
    <property type="project" value="InterPro"/>
</dbReference>
<evidence type="ECO:0000256" key="2">
    <source>
        <dbReference type="SAM" id="MobiDB-lite"/>
    </source>
</evidence>
<feature type="coiled-coil region" evidence="1">
    <location>
        <begin position="178"/>
        <end position="219"/>
    </location>
</feature>
<dbReference type="GO" id="GO:0006513">
    <property type="term" value="P:protein monoubiquitination"/>
    <property type="evidence" value="ECO:0007669"/>
    <property type="project" value="TreeGrafter"/>
</dbReference>
<sequence length="595" mass="66528">MSLVPVPVCSGCGQVAAVSISCSTCCLLCCGTCFGLTSSDFGGEARLLSLLTIRVCSKCSQPPPPKSCTQDPVATPEQATAAPASVSEAAPELVPEQTPAPAAAAADEASPVMDKQGEAEKVQEDQVRVPEPVMVKRERCWIHGKDLKLFCLQCDECICGECFLDGGGHMRHQIDFVEAVYKEKRAETERKLAALDEKVKNLKQDVVQVEKNLEIVEGAERAVLEEIDAVCVQAKEGIAALTGQRKRVLKIQAELPAKKQKLNEVLAQMVDKLPPEEFFKQQPQVEKQCDEISQCIPVSNFQPVEFEDIGCDLVPAYEMQTCTLINFDRVCFGWPKNFTTDSGVLWNVFLHRKGDDLFIKVFTSNETAVKFPYKVLVVIPHNDLQKTIQKKFDVCGEPQEVVIASYAALFKEGFVSPSNELVIKVGVRPANIVTESRFLKQQYQAVKERLTTLEKQQNTMEKQMQSKFCIMHFNAFVSKTPKKTQEAQHSAALIDRADRHWVLRVYPFESSLSDTNLKVFVVLRKGSRTKCRYFIELIHDNPQLSVLQTTESLFESIDAGYGWHCFVDRKKLLGDAGFYPNGILRFRFGVQPIEK</sequence>
<dbReference type="SUPFAM" id="SSF57845">
    <property type="entry name" value="B-box zinc-binding domain"/>
    <property type="match status" value="1"/>
</dbReference>
<dbReference type="GO" id="GO:0070842">
    <property type="term" value="P:aggresome assembly"/>
    <property type="evidence" value="ECO:0007669"/>
    <property type="project" value="TreeGrafter"/>
</dbReference>
<dbReference type="GO" id="GO:0016235">
    <property type="term" value="C:aggresome"/>
    <property type="evidence" value="ECO:0007669"/>
    <property type="project" value="TreeGrafter"/>
</dbReference>
<protein>
    <submittedName>
        <fullName evidence="4">Putative e3 ubiquitin-protein ligase trim37</fullName>
    </submittedName>
</protein>
<dbReference type="GO" id="GO:0061630">
    <property type="term" value="F:ubiquitin protein ligase activity"/>
    <property type="evidence" value="ECO:0007669"/>
    <property type="project" value="TreeGrafter"/>
</dbReference>
<dbReference type="GO" id="GO:0005778">
    <property type="term" value="C:peroxisomal membrane"/>
    <property type="evidence" value="ECO:0007669"/>
    <property type="project" value="TreeGrafter"/>
</dbReference>
<reference evidence="4" key="1">
    <citation type="submission" date="2017-01" db="EMBL/GenBank/DDBJ databases">
        <title>A deep insight into the sialotranscriptome of adult male and female Cluex tarsalis mosquitoes.</title>
        <authorList>
            <person name="Ribeiro J.M."/>
            <person name="Moreira F."/>
            <person name="Bernard K.A."/>
            <person name="Calvo E."/>
        </authorList>
    </citation>
    <scope>NUCLEOTIDE SEQUENCE</scope>
    <source>
        <strain evidence="4">Kern County</strain>
        <tissue evidence="4">Salivary glands</tissue>
    </source>
</reference>
<dbReference type="SMART" id="SM00336">
    <property type="entry name" value="BBOX"/>
    <property type="match status" value="1"/>
</dbReference>
<proteinExistence type="predicted"/>
<feature type="region of interest" description="Disordered" evidence="2">
    <location>
        <begin position="79"/>
        <end position="126"/>
    </location>
</feature>
<keyword evidence="1" id="KW-0175">Coiled coil</keyword>
<feature type="compositionally biased region" description="Basic and acidic residues" evidence="2">
    <location>
        <begin position="115"/>
        <end position="126"/>
    </location>
</feature>
<dbReference type="EMBL" id="GFDL01003419">
    <property type="protein sequence ID" value="JAV31626.1"/>
    <property type="molecule type" value="Transcribed_RNA"/>
</dbReference>
<dbReference type="InterPro" id="IPR053003">
    <property type="entry name" value="TRIM_RBCC_E3_ubiq-ligases"/>
</dbReference>
<dbReference type="InterPro" id="IPR002083">
    <property type="entry name" value="MATH/TRAF_dom"/>
</dbReference>
<dbReference type="PANTHER" id="PTHR36754:SF2">
    <property type="entry name" value="E3 UBIQUITIN-PROTEIN LIGASE TRIM37"/>
    <property type="match status" value="1"/>
</dbReference>
<dbReference type="InterPro" id="IPR000315">
    <property type="entry name" value="Znf_B-box"/>
</dbReference>
<feature type="coiled-coil region" evidence="1">
    <location>
        <begin position="436"/>
        <end position="463"/>
    </location>
</feature>
<dbReference type="GO" id="GO:0051865">
    <property type="term" value="P:protein autoubiquitination"/>
    <property type="evidence" value="ECO:0007669"/>
    <property type="project" value="TreeGrafter"/>
</dbReference>
<dbReference type="Gene3D" id="3.30.160.60">
    <property type="entry name" value="Classic Zinc Finger"/>
    <property type="match status" value="1"/>
</dbReference>
<accession>A0A1Q3FVY3</accession>
<feature type="compositionally biased region" description="Low complexity" evidence="2">
    <location>
        <begin position="79"/>
        <end position="92"/>
    </location>
</feature>
<evidence type="ECO:0000313" key="4">
    <source>
        <dbReference type="EMBL" id="JAV31626.1"/>
    </source>
</evidence>
<dbReference type="PANTHER" id="PTHR36754">
    <property type="entry name" value="E3 UBIQUITIN-PROTEIN LIGASE TRIM37"/>
    <property type="match status" value="1"/>
</dbReference>
<evidence type="ECO:0000256" key="1">
    <source>
        <dbReference type="SAM" id="Coils"/>
    </source>
</evidence>
<dbReference type="GO" id="GO:0005164">
    <property type="term" value="F:tumor necrosis factor receptor binding"/>
    <property type="evidence" value="ECO:0007669"/>
    <property type="project" value="TreeGrafter"/>
</dbReference>
<dbReference type="CDD" id="cd00121">
    <property type="entry name" value="MATH"/>
    <property type="match status" value="1"/>
</dbReference>
<dbReference type="InterPro" id="IPR008974">
    <property type="entry name" value="TRAF-like"/>
</dbReference>
<dbReference type="PROSITE" id="PS50144">
    <property type="entry name" value="MATH"/>
    <property type="match status" value="1"/>
</dbReference>
<name>A0A1Q3FVY3_CULTA</name>
<organism evidence="4">
    <name type="scientific">Culex tarsalis</name>
    <name type="common">Encephalitis mosquito</name>
    <dbReference type="NCBI Taxonomy" id="7177"/>
    <lineage>
        <taxon>Eukaryota</taxon>
        <taxon>Metazoa</taxon>
        <taxon>Ecdysozoa</taxon>
        <taxon>Arthropoda</taxon>
        <taxon>Hexapoda</taxon>
        <taxon>Insecta</taxon>
        <taxon>Pterygota</taxon>
        <taxon>Neoptera</taxon>
        <taxon>Endopterygota</taxon>
        <taxon>Diptera</taxon>
        <taxon>Nematocera</taxon>
        <taxon>Culicoidea</taxon>
        <taxon>Culicidae</taxon>
        <taxon>Culicinae</taxon>
        <taxon>Culicini</taxon>
        <taxon>Culex</taxon>
        <taxon>Culex</taxon>
    </lineage>
</organism>
<dbReference type="Gene3D" id="2.60.210.10">
    <property type="entry name" value="Apoptosis, Tumor Necrosis Factor Receptor Associated Protein 2, Chain A"/>
    <property type="match status" value="1"/>
</dbReference>